<dbReference type="AlphaFoldDB" id="A0AAW6TZJ1"/>
<dbReference type="InterPro" id="IPR013249">
    <property type="entry name" value="RNA_pol_sigma70_r4_t2"/>
</dbReference>
<dbReference type="Pfam" id="PF04542">
    <property type="entry name" value="Sigma70_r2"/>
    <property type="match status" value="1"/>
</dbReference>
<keyword evidence="3 6" id="KW-0731">Sigma factor</keyword>
<keyword evidence="4 6" id="KW-0238">DNA-binding</keyword>
<evidence type="ECO:0000256" key="4">
    <source>
        <dbReference type="ARBA" id="ARBA00023125"/>
    </source>
</evidence>
<evidence type="ECO:0000259" key="7">
    <source>
        <dbReference type="Pfam" id="PF04542"/>
    </source>
</evidence>
<evidence type="ECO:0000256" key="2">
    <source>
        <dbReference type="ARBA" id="ARBA00023015"/>
    </source>
</evidence>
<dbReference type="InterPro" id="IPR013324">
    <property type="entry name" value="RNA_pol_sigma_r3/r4-like"/>
</dbReference>
<evidence type="ECO:0000313" key="9">
    <source>
        <dbReference type="EMBL" id="MDI6450962.1"/>
    </source>
</evidence>
<dbReference type="GO" id="GO:0016987">
    <property type="term" value="F:sigma factor activity"/>
    <property type="evidence" value="ECO:0007669"/>
    <property type="project" value="UniProtKB-KW"/>
</dbReference>
<organism evidence="9 10">
    <name type="scientific">Anaerobaca lacustris</name>
    <dbReference type="NCBI Taxonomy" id="3044600"/>
    <lineage>
        <taxon>Bacteria</taxon>
        <taxon>Pseudomonadati</taxon>
        <taxon>Planctomycetota</taxon>
        <taxon>Phycisphaerae</taxon>
        <taxon>Sedimentisphaerales</taxon>
        <taxon>Anaerobacaceae</taxon>
        <taxon>Anaerobaca</taxon>
    </lineage>
</organism>
<dbReference type="InterPro" id="IPR000838">
    <property type="entry name" value="RNA_pol_sigma70_ECF_CS"/>
</dbReference>
<dbReference type="EMBL" id="JASCXX010000026">
    <property type="protein sequence ID" value="MDI6450962.1"/>
    <property type="molecule type" value="Genomic_DNA"/>
</dbReference>
<dbReference type="SUPFAM" id="SSF88659">
    <property type="entry name" value="Sigma3 and sigma4 domains of RNA polymerase sigma factors"/>
    <property type="match status" value="1"/>
</dbReference>
<dbReference type="Pfam" id="PF08281">
    <property type="entry name" value="Sigma70_r4_2"/>
    <property type="match status" value="1"/>
</dbReference>
<dbReference type="PROSITE" id="PS01063">
    <property type="entry name" value="SIGMA70_ECF"/>
    <property type="match status" value="1"/>
</dbReference>
<reference evidence="9" key="1">
    <citation type="submission" date="2023-05" db="EMBL/GenBank/DDBJ databases">
        <title>Anaerotaeda fermentans gen. nov., sp. nov., a novel anaerobic planctomycete of the new family within the order Sedimentisphaerales isolated from Taman Peninsula, Russia.</title>
        <authorList>
            <person name="Khomyakova M.A."/>
            <person name="Merkel A.Y."/>
            <person name="Slobodkin A.I."/>
        </authorList>
    </citation>
    <scope>NUCLEOTIDE SEQUENCE</scope>
    <source>
        <strain evidence="9">M17dextr</strain>
    </source>
</reference>
<dbReference type="Gene3D" id="1.10.10.10">
    <property type="entry name" value="Winged helix-like DNA-binding domain superfamily/Winged helix DNA-binding domain"/>
    <property type="match status" value="1"/>
</dbReference>
<dbReference type="RefSeq" id="WP_349246369.1">
    <property type="nucleotide sequence ID" value="NZ_JASCXX010000026.1"/>
</dbReference>
<name>A0AAW6TZJ1_9BACT</name>
<dbReference type="NCBIfam" id="TIGR02937">
    <property type="entry name" value="sigma70-ECF"/>
    <property type="match status" value="1"/>
</dbReference>
<evidence type="ECO:0000256" key="6">
    <source>
        <dbReference type="RuleBase" id="RU000716"/>
    </source>
</evidence>
<dbReference type="Gene3D" id="1.10.1740.10">
    <property type="match status" value="1"/>
</dbReference>
<dbReference type="GO" id="GO:0003677">
    <property type="term" value="F:DNA binding"/>
    <property type="evidence" value="ECO:0007669"/>
    <property type="project" value="UniProtKB-KW"/>
</dbReference>
<dbReference type="PANTHER" id="PTHR43133">
    <property type="entry name" value="RNA POLYMERASE ECF-TYPE SIGMA FACTO"/>
    <property type="match status" value="1"/>
</dbReference>
<sequence length="156" mass="17320">MAYAELVERHYAKVFLVCLGVLGNVHDAEDVAQDAMIAGFEKIHQLRDAGQFGPWIARIARNLSVNFVRRRAVVEKTLDRKPPGLVEPVGPDDALQQAVARLPVELRLPLVMYYFDGKDVKSVARTLDISTSGVYLKLKTAIGRLHEILTADGEQP</sequence>
<feature type="domain" description="RNA polymerase sigma-70 region 2" evidence="7">
    <location>
        <begin position="6"/>
        <end position="72"/>
    </location>
</feature>
<dbReference type="InterPro" id="IPR013325">
    <property type="entry name" value="RNA_pol_sigma_r2"/>
</dbReference>
<keyword evidence="2 6" id="KW-0805">Transcription regulation</keyword>
<gene>
    <name evidence="9" type="ORF">QJ522_18015</name>
</gene>
<evidence type="ECO:0000313" key="10">
    <source>
        <dbReference type="Proteomes" id="UP001431776"/>
    </source>
</evidence>
<comment type="similarity">
    <text evidence="1 6">Belongs to the sigma-70 factor family. ECF subfamily.</text>
</comment>
<dbReference type="InterPro" id="IPR039425">
    <property type="entry name" value="RNA_pol_sigma-70-like"/>
</dbReference>
<dbReference type="InterPro" id="IPR036388">
    <property type="entry name" value="WH-like_DNA-bd_sf"/>
</dbReference>
<dbReference type="InterPro" id="IPR014284">
    <property type="entry name" value="RNA_pol_sigma-70_dom"/>
</dbReference>
<evidence type="ECO:0000256" key="5">
    <source>
        <dbReference type="ARBA" id="ARBA00023163"/>
    </source>
</evidence>
<keyword evidence="5 6" id="KW-0804">Transcription</keyword>
<evidence type="ECO:0000259" key="8">
    <source>
        <dbReference type="Pfam" id="PF08281"/>
    </source>
</evidence>
<evidence type="ECO:0000256" key="3">
    <source>
        <dbReference type="ARBA" id="ARBA00023082"/>
    </source>
</evidence>
<protein>
    <recommendedName>
        <fullName evidence="6">RNA polymerase sigma factor</fullName>
    </recommendedName>
</protein>
<accession>A0AAW6TZJ1</accession>
<proteinExistence type="inferred from homology"/>
<dbReference type="InterPro" id="IPR007627">
    <property type="entry name" value="RNA_pol_sigma70_r2"/>
</dbReference>
<dbReference type="PANTHER" id="PTHR43133:SF8">
    <property type="entry name" value="RNA POLYMERASE SIGMA FACTOR HI_1459-RELATED"/>
    <property type="match status" value="1"/>
</dbReference>
<comment type="caution">
    <text evidence="9">The sequence shown here is derived from an EMBL/GenBank/DDBJ whole genome shotgun (WGS) entry which is preliminary data.</text>
</comment>
<dbReference type="SUPFAM" id="SSF88946">
    <property type="entry name" value="Sigma2 domain of RNA polymerase sigma factors"/>
    <property type="match status" value="1"/>
</dbReference>
<dbReference type="GO" id="GO:0006352">
    <property type="term" value="P:DNA-templated transcription initiation"/>
    <property type="evidence" value="ECO:0007669"/>
    <property type="project" value="InterPro"/>
</dbReference>
<feature type="domain" description="RNA polymerase sigma factor 70 region 4 type 2" evidence="8">
    <location>
        <begin position="93"/>
        <end position="141"/>
    </location>
</feature>
<dbReference type="Proteomes" id="UP001431776">
    <property type="component" value="Unassembled WGS sequence"/>
</dbReference>
<keyword evidence="10" id="KW-1185">Reference proteome</keyword>
<evidence type="ECO:0000256" key="1">
    <source>
        <dbReference type="ARBA" id="ARBA00010641"/>
    </source>
</evidence>